<gene>
    <name evidence="6" type="ORF">T440DRAFT_559825</name>
</gene>
<dbReference type="GO" id="GO:0046486">
    <property type="term" value="P:glycerolipid metabolic process"/>
    <property type="evidence" value="ECO:0007669"/>
    <property type="project" value="UniProtKB-ARBA"/>
</dbReference>
<comment type="caution">
    <text evidence="3">Lacks conserved residue(s) required for the propagation of feature annotation.</text>
</comment>
<feature type="domain" description="PNPLA" evidence="5">
    <location>
        <begin position="481"/>
        <end position="699"/>
    </location>
</feature>
<reference evidence="6" key="1">
    <citation type="submission" date="2020-01" db="EMBL/GenBank/DDBJ databases">
        <authorList>
            <consortium name="DOE Joint Genome Institute"/>
            <person name="Haridas S."/>
            <person name="Albert R."/>
            <person name="Binder M."/>
            <person name="Bloem J."/>
            <person name="Labutti K."/>
            <person name="Salamov A."/>
            <person name="Andreopoulos B."/>
            <person name="Baker S.E."/>
            <person name="Barry K."/>
            <person name="Bills G."/>
            <person name="Bluhm B.H."/>
            <person name="Cannon C."/>
            <person name="Castanera R."/>
            <person name="Culley D.E."/>
            <person name="Daum C."/>
            <person name="Ezra D."/>
            <person name="Gonzalez J.B."/>
            <person name="Henrissat B."/>
            <person name="Kuo A."/>
            <person name="Liang C."/>
            <person name="Lipzen A."/>
            <person name="Lutzoni F."/>
            <person name="Magnuson J."/>
            <person name="Mondo S."/>
            <person name="Nolan M."/>
            <person name="Ohm R."/>
            <person name="Pangilinan J."/>
            <person name="Park H.-J."/>
            <person name="Ramirez L."/>
            <person name="Alfaro M."/>
            <person name="Sun H."/>
            <person name="Tritt A."/>
            <person name="Yoshinaga Y."/>
            <person name="Zwiers L.-H."/>
            <person name="Turgeon B.G."/>
            <person name="Goodwin S.B."/>
            <person name="Spatafora J.W."/>
            <person name="Crous P.W."/>
            <person name="Grigoriev I.V."/>
        </authorList>
    </citation>
    <scope>NUCLEOTIDE SEQUENCE</scope>
    <source>
        <strain evidence="6">IPT5</strain>
    </source>
</reference>
<dbReference type="PANTHER" id="PTHR24185:SF8">
    <property type="entry name" value="PNPLA DOMAIN-CONTAINING PROTEIN"/>
    <property type="match status" value="1"/>
</dbReference>
<dbReference type="GO" id="GO:0019369">
    <property type="term" value="P:arachidonate metabolic process"/>
    <property type="evidence" value="ECO:0007669"/>
    <property type="project" value="TreeGrafter"/>
</dbReference>
<accession>A0A6A7AP16</accession>
<dbReference type="PROSITE" id="PS51635">
    <property type="entry name" value="PNPLA"/>
    <property type="match status" value="1"/>
</dbReference>
<dbReference type="PROSITE" id="PS50089">
    <property type="entry name" value="ZF_RING_2"/>
    <property type="match status" value="1"/>
</dbReference>
<keyword evidence="3" id="KW-0378">Hydrolase</keyword>
<dbReference type="Pfam" id="PF01734">
    <property type="entry name" value="Patatin"/>
    <property type="match status" value="1"/>
</dbReference>
<dbReference type="SUPFAM" id="SSF52151">
    <property type="entry name" value="FabD/lysophospholipase-like"/>
    <property type="match status" value="1"/>
</dbReference>
<keyword evidence="2" id="KW-0863">Zinc-finger</keyword>
<evidence type="ECO:0000259" key="4">
    <source>
        <dbReference type="PROSITE" id="PS50089"/>
    </source>
</evidence>
<dbReference type="InterPro" id="IPR002641">
    <property type="entry name" value="PNPLA_dom"/>
</dbReference>
<keyword evidence="3" id="KW-0442">Lipid degradation</keyword>
<name>A0A6A7AP16_9PLEO</name>
<proteinExistence type="predicted"/>
<dbReference type="CDD" id="cd07199">
    <property type="entry name" value="Pat17_PNPLA8_PNPLA9_like"/>
    <property type="match status" value="1"/>
</dbReference>
<dbReference type="InterPro" id="IPR016035">
    <property type="entry name" value="Acyl_Trfase/lysoPLipase"/>
</dbReference>
<dbReference type="Proteomes" id="UP000799423">
    <property type="component" value="Unassembled WGS sequence"/>
</dbReference>
<dbReference type="AlphaFoldDB" id="A0A6A7AP16"/>
<evidence type="ECO:0000313" key="7">
    <source>
        <dbReference type="Proteomes" id="UP000799423"/>
    </source>
</evidence>
<evidence type="ECO:0000256" key="1">
    <source>
        <dbReference type="ARBA" id="ARBA00023098"/>
    </source>
</evidence>
<dbReference type="GO" id="GO:0047499">
    <property type="term" value="F:calcium-independent phospholipase A2 activity"/>
    <property type="evidence" value="ECO:0007669"/>
    <property type="project" value="TreeGrafter"/>
</dbReference>
<keyword evidence="2" id="KW-0479">Metal-binding</keyword>
<dbReference type="EMBL" id="MU006433">
    <property type="protein sequence ID" value="KAF2844028.1"/>
    <property type="molecule type" value="Genomic_DNA"/>
</dbReference>
<keyword evidence="2" id="KW-0862">Zinc</keyword>
<feature type="domain" description="RING-type" evidence="4">
    <location>
        <begin position="416"/>
        <end position="462"/>
    </location>
</feature>
<dbReference type="InterPro" id="IPR001841">
    <property type="entry name" value="Znf_RING"/>
</dbReference>
<dbReference type="GO" id="GO:0016020">
    <property type="term" value="C:membrane"/>
    <property type="evidence" value="ECO:0007669"/>
    <property type="project" value="TreeGrafter"/>
</dbReference>
<keyword evidence="7" id="KW-1185">Reference proteome</keyword>
<dbReference type="GO" id="GO:0016042">
    <property type="term" value="P:lipid catabolic process"/>
    <property type="evidence" value="ECO:0007669"/>
    <property type="project" value="UniProtKB-UniRule"/>
</dbReference>
<feature type="short sequence motif" description="DGA/G" evidence="3">
    <location>
        <begin position="686"/>
        <end position="688"/>
    </location>
</feature>
<evidence type="ECO:0000256" key="3">
    <source>
        <dbReference type="PROSITE-ProRule" id="PRU01161"/>
    </source>
</evidence>
<dbReference type="OrthoDB" id="194358at2759"/>
<feature type="active site" description="Proton acceptor" evidence="3">
    <location>
        <position position="686"/>
    </location>
</feature>
<feature type="short sequence motif" description="GXSXG" evidence="3">
    <location>
        <begin position="519"/>
        <end position="523"/>
    </location>
</feature>
<sequence>MKSCKHGSWLSLHWKREILFHCASTLSDIVASLDKPASKSPSLIVMLGNAGKGTLLADALPTTRERVNSRSTQGVSLQLDSATAFSDRPMLIAHEDISKRNTSVTEPMPAPCHRQTVRALQWQVDSLAEAFDSLHCRLVRPFTDVVCFFSTGSRDVHHQVDRMIPWLEQTPSQGPHITVHPRLLFVAAPSEEQSEASVQGQLIDLLHTRLKQPRSDLSARLSVYVKHASTQTLTDRIKREVDIARNERVRDYILLNAVHFDLLFRQACDHFVSSGRNPFDMIAASRSHRPVTARLQTYLSVLLGSVDSLDDMTEFAVPFIAGCLVMDNYAYDVPILDPLKVFSAHYKPACLDAAVNKTLESPRHQDNVVLLLRSQLVSLIEQRFVQRSKTLCTNPRAEMLAEFQPWLAARKPHRICLACMQADPEHKLSCGHMMCERCFTSVGSCSQMDPYLYTLDCCPFCSQSCQATVRTKPATAGLRVLSIDGGGIRAAIPIQFLCALEKAVGLDMPIQEHFDFAYGTSSGAMVVLALYGLGMRAEETFTLFSQLSTRIFRGRSQLGLGLAATAHALITSCRNGRFPASDIDDALMEIFDEATMLDLEYMSSIGARVGLPVVDVDTLDTCLVTSYNGAAPRYGDDACTKMSTYRVLRSEDVADEIRVKDAARCTSAAPWYFTPHKMPGHGTFMDGGLSDNNPCMLALQELQKMAPRLSRADHFVSVGTGISTTREVAKADVYPSLLFGNSSLQQTVKHYWSENFDGDNRFALMRQILAASMPGGVANVDSWLHRFNLPVEGELPDLADASAMGNLAEAARSYFTTDSAVRDLADAALALSFYCELRPGRMPIYERGSYTCYGLIRCRIPGISPAFSTLMQKLDYLDANFQIQMQVCHSTQAMSTWIDRHGNFGQPICLRVSSLNEELDVRLRLHGDRVHPISASPLTFKTLIDLQMLEWSALKDVHATASITGKKRRLDDSPLPAGKRHCLETT</sequence>
<dbReference type="PANTHER" id="PTHR24185">
    <property type="entry name" value="CALCIUM-INDEPENDENT PHOSPHOLIPASE A2-GAMMA"/>
    <property type="match status" value="1"/>
</dbReference>
<dbReference type="Gene3D" id="3.40.1090.10">
    <property type="entry name" value="Cytosolic phospholipase A2 catalytic domain"/>
    <property type="match status" value="1"/>
</dbReference>
<evidence type="ECO:0000259" key="5">
    <source>
        <dbReference type="PROSITE" id="PS51635"/>
    </source>
</evidence>
<evidence type="ECO:0000313" key="6">
    <source>
        <dbReference type="EMBL" id="KAF2844028.1"/>
    </source>
</evidence>
<keyword evidence="1 3" id="KW-0443">Lipid metabolism</keyword>
<protein>
    <submittedName>
        <fullName evidence="6">FabD/lysophospholipase-like protein</fullName>
    </submittedName>
</protein>
<dbReference type="GO" id="GO:0008270">
    <property type="term" value="F:zinc ion binding"/>
    <property type="evidence" value="ECO:0007669"/>
    <property type="project" value="UniProtKB-KW"/>
</dbReference>
<evidence type="ECO:0000256" key="2">
    <source>
        <dbReference type="PROSITE-ProRule" id="PRU00175"/>
    </source>
</evidence>
<feature type="active site" description="Nucleophile" evidence="3">
    <location>
        <position position="521"/>
    </location>
</feature>
<organism evidence="6 7">
    <name type="scientific">Plenodomus tracheiphilus IPT5</name>
    <dbReference type="NCBI Taxonomy" id="1408161"/>
    <lineage>
        <taxon>Eukaryota</taxon>
        <taxon>Fungi</taxon>
        <taxon>Dikarya</taxon>
        <taxon>Ascomycota</taxon>
        <taxon>Pezizomycotina</taxon>
        <taxon>Dothideomycetes</taxon>
        <taxon>Pleosporomycetidae</taxon>
        <taxon>Pleosporales</taxon>
        <taxon>Pleosporineae</taxon>
        <taxon>Leptosphaeriaceae</taxon>
        <taxon>Plenodomus</taxon>
    </lineage>
</organism>